<dbReference type="PANTHER" id="PTHR46568:SF1">
    <property type="entry name" value="ALKYLDIHYDROXYACETONEPHOSPHATE SYNTHASE, PEROXISOMAL"/>
    <property type="match status" value="1"/>
</dbReference>
<dbReference type="InterPro" id="IPR006094">
    <property type="entry name" value="Oxid_FAD_bind_N"/>
</dbReference>
<keyword evidence="6" id="KW-1185">Reference proteome</keyword>
<dbReference type="InterPro" id="IPR016171">
    <property type="entry name" value="Vanillyl_alc_oxidase_C-sub2"/>
</dbReference>
<proteinExistence type="inferred from homology"/>
<evidence type="ECO:0000256" key="3">
    <source>
        <dbReference type="ARBA" id="ARBA00022827"/>
    </source>
</evidence>
<keyword evidence="3" id="KW-0274">FAD</keyword>
<dbReference type="Gene3D" id="3.30.465.10">
    <property type="match status" value="1"/>
</dbReference>
<sequence length="473" mass="53048">MPLEEVMKRGHGNFEVVISKISSLLGNEKVSTKEVDLLSYSHDYWPITLHWMLEGKVPALPNAVVWPESTEDVVKVVKIAYEEKVPIYPYGGGSGVLGAAVPEYGGIVLDLKRMRSLELYEDDLLLEAHAGVNGYYLEKYLNKKGYTLGHFPQSLYPSTVGGWIATKATGQFSTKYGGIEDMVLGLEAVLPWGDVITLKPHARSATGPDLKKLFIGSEGTLGVVTKAWLKVWPYPEERIMLSFASEGLEDALLSVRRILRRGAKPAVIRIYDKIETKRHFYKFDEAYGKVATVMIIEGDSNIASAERKIVEEEFKGKPLGEELVKRWLKTRFNVKEASEFAPLGVVFDTIEVSVHWSNALKLYNNVINAMRSVKGVLFASAHASHFYPQGVCFYFTFASTPRGKSPTEFYNDVWNAAMKATLESGGAISHHHGIGRQRRKWLKEELGSAFELLRRVKRALDEREVMNPRDMGV</sequence>
<dbReference type="GO" id="GO:0071949">
    <property type="term" value="F:FAD binding"/>
    <property type="evidence" value="ECO:0007669"/>
    <property type="project" value="InterPro"/>
</dbReference>
<dbReference type="HOGENOM" id="CLU_017779_2_3_2"/>
<dbReference type="InterPro" id="IPR004113">
    <property type="entry name" value="FAD-bd_oxidored_4_C"/>
</dbReference>
<gene>
    <name evidence="5" type="ORF">PAP_08550</name>
</gene>
<dbReference type="Pfam" id="PF01565">
    <property type="entry name" value="FAD_binding_4"/>
    <property type="match status" value="1"/>
</dbReference>
<evidence type="ECO:0000256" key="1">
    <source>
        <dbReference type="ARBA" id="ARBA00008000"/>
    </source>
</evidence>
<organism evidence="5 6">
    <name type="scientific">Palaeococcus pacificus DY20341</name>
    <dbReference type="NCBI Taxonomy" id="1343739"/>
    <lineage>
        <taxon>Archaea</taxon>
        <taxon>Methanobacteriati</taxon>
        <taxon>Methanobacteriota</taxon>
        <taxon>Thermococci</taxon>
        <taxon>Thermococcales</taxon>
        <taxon>Thermococcaceae</taxon>
        <taxon>Palaeococcus</taxon>
    </lineage>
</organism>
<keyword evidence="2" id="KW-0285">Flavoprotein</keyword>
<reference evidence="5 6" key="2">
    <citation type="journal article" date="2015" name="Genome Announc.">
        <title>Complete Genome Sequence of Hyperthermophilic Piezophilic Archaeon Palaeococcus pacificus DY20341T, Isolated from Deep-Sea Hydrothermal Sediments.</title>
        <authorList>
            <person name="Zeng X."/>
            <person name="Jebbar M."/>
            <person name="Shao Z."/>
        </authorList>
    </citation>
    <scope>NUCLEOTIDE SEQUENCE [LARGE SCALE GENOMIC DNA]</scope>
    <source>
        <strain evidence="5 6">DY20341</strain>
    </source>
</reference>
<dbReference type="InterPro" id="IPR016166">
    <property type="entry name" value="FAD-bd_PCMH"/>
</dbReference>
<dbReference type="Gene3D" id="3.30.300.330">
    <property type="match status" value="1"/>
</dbReference>
<dbReference type="SUPFAM" id="SSF56176">
    <property type="entry name" value="FAD-binding/transporter-associated domain-like"/>
    <property type="match status" value="1"/>
</dbReference>
<evidence type="ECO:0000256" key="2">
    <source>
        <dbReference type="ARBA" id="ARBA00022630"/>
    </source>
</evidence>
<evidence type="ECO:0000259" key="4">
    <source>
        <dbReference type="PROSITE" id="PS51387"/>
    </source>
</evidence>
<dbReference type="InterPro" id="IPR036318">
    <property type="entry name" value="FAD-bd_PCMH-like_sf"/>
</dbReference>
<dbReference type="Proteomes" id="UP000027981">
    <property type="component" value="Chromosome"/>
</dbReference>
<dbReference type="InterPro" id="IPR016169">
    <property type="entry name" value="FAD-bd_PCMH_sub2"/>
</dbReference>
<evidence type="ECO:0000313" key="5">
    <source>
        <dbReference type="EMBL" id="AIF70091.1"/>
    </source>
</evidence>
<name>A0A075LVE3_9EURY</name>
<comment type="similarity">
    <text evidence="1">Belongs to the FAD-binding oxidoreductase/transferase type 4 family.</text>
</comment>
<dbReference type="InterPro" id="IPR025650">
    <property type="entry name" value="Alkyl-DHAP_Synthase"/>
</dbReference>
<dbReference type="EMBL" id="CP006019">
    <property type="protein sequence ID" value="AIF70091.1"/>
    <property type="molecule type" value="Genomic_DNA"/>
</dbReference>
<dbReference type="PROSITE" id="PS51387">
    <property type="entry name" value="FAD_PCMH"/>
    <property type="match status" value="1"/>
</dbReference>
<reference evidence="6" key="1">
    <citation type="submission" date="2013-06" db="EMBL/GenBank/DDBJ databases">
        <title>Complete Genome Sequence of Hyperthermophilic Palaeococcus pacificus DY20341T, Isolated from a Deep-Sea Hydrothermal Sediments.</title>
        <authorList>
            <person name="Zeng X."/>
            <person name="Shao Z."/>
        </authorList>
    </citation>
    <scope>NUCLEOTIDE SEQUENCE [LARGE SCALE GENOMIC DNA]</scope>
    <source>
        <strain evidence="6">DY20341</strain>
    </source>
</reference>
<dbReference type="RefSeq" id="WP_394296780.1">
    <property type="nucleotide sequence ID" value="NZ_CP006019.1"/>
</dbReference>
<dbReference type="GO" id="GO:0008610">
    <property type="term" value="P:lipid biosynthetic process"/>
    <property type="evidence" value="ECO:0007669"/>
    <property type="project" value="InterPro"/>
</dbReference>
<dbReference type="InterPro" id="IPR016164">
    <property type="entry name" value="FAD-linked_Oxase-like_C"/>
</dbReference>
<dbReference type="Pfam" id="PF02913">
    <property type="entry name" value="FAD-oxidase_C"/>
    <property type="match status" value="1"/>
</dbReference>
<dbReference type="eggNOG" id="arCOG00337">
    <property type="taxonomic scope" value="Archaea"/>
</dbReference>
<dbReference type="GO" id="GO:0008609">
    <property type="term" value="F:alkylglycerone-phosphate synthase activity"/>
    <property type="evidence" value="ECO:0007669"/>
    <property type="project" value="InterPro"/>
</dbReference>
<dbReference type="STRING" id="1343739.PAP_08550"/>
<dbReference type="AlphaFoldDB" id="A0A075LVE3"/>
<accession>A0A075LVE3</accession>
<dbReference type="PANTHER" id="PTHR46568">
    <property type="entry name" value="ALKYLDIHYDROXYACETONEPHOSPHATE SYNTHASE, PEROXISOMAL"/>
    <property type="match status" value="1"/>
</dbReference>
<dbReference type="KEGG" id="ppac:PAP_08550"/>
<dbReference type="Gene3D" id="1.10.45.10">
    <property type="entry name" value="Vanillyl-alcohol Oxidase, Chain A, domain 4"/>
    <property type="match status" value="1"/>
</dbReference>
<dbReference type="SUPFAM" id="SSF55103">
    <property type="entry name" value="FAD-linked oxidases, C-terminal domain"/>
    <property type="match status" value="1"/>
</dbReference>
<protein>
    <submittedName>
        <fullName evidence="5">Dehydrogenase</fullName>
    </submittedName>
</protein>
<dbReference type="GeneID" id="24842811"/>
<evidence type="ECO:0000313" key="6">
    <source>
        <dbReference type="Proteomes" id="UP000027981"/>
    </source>
</evidence>
<feature type="domain" description="FAD-binding PCMH-type" evidence="4">
    <location>
        <begin position="57"/>
        <end position="234"/>
    </location>
</feature>